<proteinExistence type="predicted"/>
<name>A0ABR9ICM1_9PSEU</name>
<evidence type="ECO:0000313" key="2">
    <source>
        <dbReference type="Proteomes" id="UP000631670"/>
    </source>
</evidence>
<reference evidence="1 2" key="1">
    <citation type="submission" date="2020-10" db="EMBL/GenBank/DDBJ databases">
        <title>Sequencing the genomes of 1000 actinobacteria strains.</title>
        <authorList>
            <person name="Klenk H.-P."/>
        </authorList>
    </citation>
    <scope>NUCLEOTIDE SEQUENCE [LARGE SCALE GENOMIC DNA]</scope>
    <source>
        <strain evidence="1 2">DSM 44653</strain>
    </source>
</reference>
<dbReference type="RefSeq" id="WP_143265147.1">
    <property type="nucleotide sequence ID" value="NZ_JADBEG010000001.1"/>
</dbReference>
<sequence length="179" mass="20625">MGYIDDHRPPEGWSTDTPEWFEEQATALLAKLLEHGAQVDCILRDAPEFVDIFVAPESHPNLSQPERALILERKLLAAMRRCAYRSRRYRGMDSVLFGLSGPSHVRRAPLKERKAAAARHCGIKPESFSRRHITACVQSIAVNFEQIERPSDYELSDPKLRKRRELEQARIYKGFERPV</sequence>
<organism evidence="1 2">
    <name type="scientific">Amycolatopsis lexingtonensis</name>
    <dbReference type="NCBI Taxonomy" id="218822"/>
    <lineage>
        <taxon>Bacteria</taxon>
        <taxon>Bacillati</taxon>
        <taxon>Actinomycetota</taxon>
        <taxon>Actinomycetes</taxon>
        <taxon>Pseudonocardiales</taxon>
        <taxon>Pseudonocardiaceae</taxon>
        <taxon>Amycolatopsis</taxon>
    </lineage>
</organism>
<evidence type="ECO:0000313" key="1">
    <source>
        <dbReference type="EMBL" id="MBE1500926.1"/>
    </source>
</evidence>
<dbReference type="EMBL" id="JADBEG010000001">
    <property type="protein sequence ID" value="MBE1500926.1"/>
    <property type="molecule type" value="Genomic_DNA"/>
</dbReference>
<dbReference type="Proteomes" id="UP000631670">
    <property type="component" value="Unassembled WGS sequence"/>
</dbReference>
<comment type="caution">
    <text evidence="1">The sequence shown here is derived from an EMBL/GenBank/DDBJ whole genome shotgun (WGS) entry which is preliminary data.</text>
</comment>
<gene>
    <name evidence="1" type="ORF">H4696_008026</name>
</gene>
<accession>A0ABR9ICM1</accession>
<protein>
    <submittedName>
        <fullName evidence="1">Uncharacterized protein</fullName>
    </submittedName>
</protein>
<keyword evidence="2" id="KW-1185">Reference proteome</keyword>